<evidence type="ECO:0000256" key="1">
    <source>
        <dbReference type="SAM" id="Phobius"/>
    </source>
</evidence>
<evidence type="ECO:0000313" key="3">
    <source>
        <dbReference type="Proteomes" id="UP000612893"/>
    </source>
</evidence>
<dbReference type="Proteomes" id="UP000612893">
    <property type="component" value="Unassembled WGS sequence"/>
</dbReference>
<name>A0A934K8V3_9BACT</name>
<accession>A0A934K8V3</accession>
<keyword evidence="3" id="KW-1185">Reference proteome</keyword>
<dbReference type="EMBL" id="JAEKNR010000119">
    <property type="protein sequence ID" value="MBJ7598651.1"/>
    <property type="molecule type" value="Genomic_DNA"/>
</dbReference>
<organism evidence="2 3">
    <name type="scientific">Candidatus Nephthysia bennettiae</name>
    <dbReference type="NCBI Taxonomy" id="3127016"/>
    <lineage>
        <taxon>Bacteria</taxon>
        <taxon>Bacillati</taxon>
        <taxon>Candidatus Dormiibacterota</taxon>
        <taxon>Candidatus Dormibacteria</taxon>
        <taxon>Candidatus Dormibacterales</taxon>
        <taxon>Candidatus Dormibacteraceae</taxon>
        <taxon>Candidatus Nephthysia</taxon>
    </lineage>
</organism>
<protein>
    <submittedName>
        <fullName evidence="2">Uncharacterized protein</fullName>
    </submittedName>
</protein>
<gene>
    <name evidence="2" type="ORF">JF922_11275</name>
</gene>
<feature type="transmembrane region" description="Helical" evidence="1">
    <location>
        <begin position="73"/>
        <end position="94"/>
    </location>
</feature>
<keyword evidence="1" id="KW-0472">Membrane</keyword>
<feature type="transmembrane region" description="Helical" evidence="1">
    <location>
        <begin position="48"/>
        <end position="66"/>
    </location>
</feature>
<feature type="transmembrane region" description="Helical" evidence="1">
    <location>
        <begin position="179"/>
        <end position="199"/>
    </location>
</feature>
<comment type="caution">
    <text evidence="2">The sequence shown here is derived from an EMBL/GenBank/DDBJ whole genome shotgun (WGS) entry which is preliminary data.</text>
</comment>
<keyword evidence="1" id="KW-0812">Transmembrane</keyword>
<proteinExistence type="predicted"/>
<dbReference type="RefSeq" id="WP_338201836.1">
    <property type="nucleotide sequence ID" value="NZ_JAEKNR010000119.1"/>
</dbReference>
<dbReference type="AlphaFoldDB" id="A0A934K8V3"/>
<keyword evidence="1" id="KW-1133">Transmembrane helix</keyword>
<reference evidence="2" key="1">
    <citation type="submission" date="2020-10" db="EMBL/GenBank/DDBJ databases">
        <title>Ca. Dormibacterota MAGs.</title>
        <authorList>
            <person name="Montgomery K."/>
        </authorList>
    </citation>
    <scope>NUCLEOTIDE SEQUENCE [LARGE SCALE GENOMIC DNA]</scope>
    <source>
        <strain evidence="2">SC8812_S17_10</strain>
    </source>
</reference>
<sequence length="204" mass="21177">MNGKALWPDAVRVAVLSIGLAVLLELLQVVFARVTGTPYAASEVVRDALLKVPWAIVVCVALWIAMRIAANRPAVIALIGLVAAPIGSLLARSSAEMAHGLAVAAEPAAAPSPLLVATFRGVEYACLGLAVMWLGRKVWSNGLHHAGAGFLVGLLFGGLLLALTAVLTSNPFITATVGAWIVNELLFPVGCALIVFVNAKPRMA</sequence>
<evidence type="ECO:0000313" key="2">
    <source>
        <dbReference type="EMBL" id="MBJ7598651.1"/>
    </source>
</evidence>
<feature type="transmembrane region" description="Helical" evidence="1">
    <location>
        <begin position="114"/>
        <end position="134"/>
    </location>
</feature>
<feature type="transmembrane region" description="Helical" evidence="1">
    <location>
        <begin position="146"/>
        <end position="167"/>
    </location>
</feature>